<dbReference type="OrthoDB" id="10267474at2759"/>
<keyword evidence="3" id="KW-0175">Coiled coil</keyword>
<dbReference type="InterPro" id="IPR004127">
    <property type="entry name" value="Prefoldin_subunit_alpha"/>
</dbReference>
<dbReference type="GO" id="GO:0006457">
    <property type="term" value="P:protein folding"/>
    <property type="evidence" value="ECO:0007669"/>
    <property type="project" value="InterPro"/>
</dbReference>
<dbReference type="GO" id="GO:1990113">
    <property type="term" value="P:RNA polymerase I assembly"/>
    <property type="evidence" value="ECO:0007669"/>
    <property type="project" value="TreeGrafter"/>
</dbReference>
<dbReference type="InterPro" id="IPR009053">
    <property type="entry name" value="Prefoldin"/>
</dbReference>
<dbReference type="Gene3D" id="1.10.287.370">
    <property type="match status" value="1"/>
</dbReference>
<evidence type="ECO:0008006" key="6">
    <source>
        <dbReference type="Google" id="ProtNLM"/>
    </source>
</evidence>
<evidence type="ECO:0000313" key="4">
    <source>
        <dbReference type="EMBL" id="TPX30961.1"/>
    </source>
</evidence>
<dbReference type="GO" id="GO:0051082">
    <property type="term" value="F:unfolded protein binding"/>
    <property type="evidence" value="ECO:0007669"/>
    <property type="project" value="InterPro"/>
</dbReference>
<evidence type="ECO:0000313" key="5">
    <source>
        <dbReference type="Proteomes" id="UP000319731"/>
    </source>
</evidence>
<dbReference type="Pfam" id="PF02996">
    <property type="entry name" value="Prefoldin"/>
    <property type="match status" value="1"/>
</dbReference>
<protein>
    <recommendedName>
        <fullName evidence="6">Prefoldin, alpha subunit</fullName>
    </recommendedName>
</protein>
<keyword evidence="2" id="KW-0143">Chaperone</keyword>
<dbReference type="RefSeq" id="XP_031022511.1">
    <property type="nucleotide sequence ID" value="XM_031171529.1"/>
</dbReference>
<dbReference type="GO" id="GO:1990114">
    <property type="term" value="P:RNA polymerase II core complex assembly"/>
    <property type="evidence" value="ECO:0007669"/>
    <property type="project" value="TreeGrafter"/>
</dbReference>
<dbReference type="GO" id="GO:1990115">
    <property type="term" value="P:RNA polymerase III assembly"/>
    <property type="evidence" value="ECO:0007669"/>
    <property type="project" value="TreeGrafter"/>
</dbReference>
<evidence type="ECO:0000256" key="1">
    <source>
        <dbReference type="ARBA" id="ARBA00010048"/>
    </source>
</evidence>
<dbReference type="FunFam" id="1.10.287.370:FF:000004">
    <property type="entry name" value="Probable prefoldin subunit 5"/>
    <property type="match status" value="1"/>
</dbReference>
<evidence type="ECO:0000256" key="3">
    <source>
        <dbReference type="SAM" id="Coils"/>
    </source>
</evidence>
<keyword evidence="5" id="KW-1185">Reference proteome</keyword>
<dbReference type="GeneID" id="42006826"/>
<comment type="similarity">
    <text evidence="1">Belongs to the prefoldin subunit alpha family.</text>
</comment>
<proteinExistence type="inferred from homology"/>
<dbReference type="GO" id="GO:0016272">
    <property type="term" value="C:prefoldin complex"/>
    <property type="evidence" value="ECO:0007669"/>
    <property type="project" value="InterPro"/>
</dbReference>
<dbReference type="STRING" id="1806994.A0A507BUT5"/>
<dbReference type="NCBIfam" id="TIGR00293">
    <property type="entry name" value="prefoldin subunit alpha"/>
    <property type="match status" value="1"/>
</dbReference>
<accession>A0A507BUT5</accession>
<name>A0A507BUT5_9FUNG</name>
<evidence type="ECO:0000256" key="2">
    <source>
        <dbReference type="ARBA" id="ARBA00023186"/>
    </source>
</evidence>
<dbReference type="CDD" id="cd23157">
    <property type="entry name" value="Prefoldin_5"/>
    <property type="match status" value="1"/>
</dbReference>
<dbReference type="AlphaFoldDB" id="A0A507BUT5"/>
<dbReference type="GO" id="GO:0005737">
    <property type="term" value="C:cytoplasm"/>
    <property type="evidence" value="ECO:0007669"/>
    <property type="project" value="TreeGrafter"/>
</dbReference>
<dbReference type="Proteomes" id="UP000319731">
    <property type="component" value="Unassembled WGS sequence"/>
</dbReference>
<dbReference type="PANTHER" id="PTHR12674:SF2">
    <property type="entry name" value="PREFOLDIN SUBUNIT 5"/>
    <property type="match status" value="1"/>
</dbReference>
<comment type="caution">
    <text evidence="4">The sequence shown here is derived from an EMBL/GenBank/DDBJ whole genome shotgun (WGS) entry which is preliminary data.</text>
</comment>
<gene>
    <name evidence="4" type="ORF">SmJEL517_g05603</name>
</gene>
<sequence>MSSQAEGQDNNENGGQIDIGQLPVHQLQAIKTQMEQEIQMLTNSFAQLRQAQAKFTESIEVLAPVKGNSGKAILVPLTSSLYVPGEIGDDNKVIVDVGTGYFVEKSIPDAQEFYKRKVGYIKTRLDELQATINDRRNSHTVLMDIIRSKLYALSQDQKERRAVGQPQGITA</sequence>
<dbReference type="PANTHER" id="PTHR12674">
    <property type="entry name" value="PREFOLDIN SUBUNIT 5"/>
    <property type="match status" value="1"/>
</dbReference>
<dbReference type="EMBL" id="QEAO01000053">
    <property type="protein sequence ID" value="TPX30961.1"/>
    <property type="molecule type" value="Genomic_DNA"/>
</dbReference>
<dbReference type="SUPFAM" id="SSF46579">
    <property type="entry name" value="Prefoldin"/>
    <property type="match status" value="1"/>
</dbReference>
<feature type="coiled-coil region" evidence="3">
    <location>
        <begin position="24"/>
        <end position="51"/>
    </location>
</feature>
<dbReference type="InterPro" id="IPR011599">
    <property type="entry name" value="PFD_alpha_archaea"/>
</dbReference>
<reference evidence="4 5" key="1">
    <citation type="journal article" date="2019" name="Sci. Rep.">
        <title>Comparative genomics of chytrid fungi reveal insights into the obligate biotrophic and pathogenic lifestyle of Synchytrium endobioticum.</title>
        <authorList>
            <person name="van de Vossenberg B.T.L.H."/>
            <person name="Warris S."/>
            <person name="Nguyen H.D.T."/>
            <person name="van Gent-Pelzer M.P.E."/>
            <person name="Joly D.L."/>
            <person name="van de Geest H.C."/>
            <person name="Bonants P.J.M."/>
            <person name="Smith D.S."/>
            <person name="Levesque C.A."/>
            <person name="van der Lee T.A.J."/>
        </authorList>
    </citation>
    <scope>NUCLEOTIDE SEQUENCE [LARGE SCALE GENOMIC DNA]</scope>
    <source>
        <strain evidence="4 5">JEL517</strain>
    </source>
</reference>
<organism evidence="4 5">
    <name type="scientific">Synchytrium microbalum</name>
    <dbReference type="NCBI Taxonomy" id="1806994"/>
    <lineage>
        <taxon>Eukaryota</taxon>
        <taxon>Fungi</taxon>
        <taxon>Fungi incertae sedis</taxon>
        <taxon>Chytridiomycota</taxon>
        <taxon>Chytridiomycota incertae sedis</taxon>
        <taxon>Chytridiomycetes</taxon>
        <taxon>Synchytriales</taxon>
        <taxon>Synchytriaceae</taxon>
        <taxon>Synchytrium</taxon>
    </lineage>
</organism>